<evidence type="ECO:0000256" key="1">
    <source>
        <dbReference type="SAM" id="SignalP"/>
    </source>
</evidence>
<keyword evidence="3" id="KW-1185">Reference proteome</keyword>
<dbReference type="AlphaFoldDB" id="B4I115"/>
<dbReference type="OrthoDB" id="7869387at2759"/>
<dbReference type="PhylomeDB" id="B4I115"/>
<protein>
    <submittedName>
        <fullName evidence="2">GM12700</fullName>
    </submittedName>
</protein>
<name>B4I115_DROSE</name>
<dbReference type="PROSITE" id="PS51257">
    <property type="entry name" value="PROKAR_LIPOPROTEIN"/>
    <property type="match status" value="1"/>
</dbReference>
<gene>
    <name evidence="2" type="primary">Dsec\GM12700</name>
    <name evidence="2" type="ORF">Dsec_GM12700</name>
</gene>
<dbReference type="EMBL" id="CH480819">
    <property type="protein sequence ID" value="EDW53196.1"/>
    <property type="molecule type" value="Genomic_DNA"/>
</dbReference>
<feature type="chain" id="PRO_5002809770" evidence="1">
    <location>
        <begin position="31"/>
        <end position="154"/>
    </location>
</feature>
<dbReference type="KEGG" id="dse:6612529"/>
<evidence type="ECO:0000313" key="3">
    <source>
        <dbReference type="Proteomes" id="UP000001292"/>
    </source>
</evidence>
<proteinExistence type="predicted"/>
<dbReference type="HOGENOM" id="CLU_1572297_0_0_1"/>
<dbReference type="Proteomes" id="UP000001292">
    <property type="component" value="Unassembled WGS sequence"/>
</dbReference>
<reference evidence="2 3" key="1">
    <citation type="journal article" date="2007" name="Nature">
        <title>Evolution of genes and genomes on the Drosophila phylogeny.</title>
        <authorList>
            <consortium name="Drosophila 12 Genomes Consortium"/>
            <person name="Clark A.G."/>
            <person name="Eisen M.B."/>
            <person name="Smith D.R."/>
            <person name="Bergman C.M."/>
            <person name="Oliver B."/>
            <person name="Markow T.A."/>
            <person name="Kaufman T.C."/>
            <person name="Kellis M."/>
            <person name="Gelbart W."/>
            <person name="Iyer V.N."/>
            <person name="Pollard D.A."/>
            <person name="Sackton T.B."/>
            <person name="Larracuente A.M."/>
            <person name="Singh N.D."/>
            <person name="Abad J.P."/>
            <person name="Abt D.N."/>
            <person name="Adryan B."/>
            <person name="Aguade M."/>
            <person name="Akashi H."/>
            <person name="Anderson W.W."/>
            <person name="Aquadro C.F."/>
            <person name="Ardell D.H."/>
            <person name="Arguello R."/>
            <person name="Artieri C.G."/>
            <person name="Barbash D.A."/>
            <person name="Barker D."/>
            <person name="Barsanti P."/>
            <person name="Batterham P."/>
            <person name="Batzoglou S."/>
            <person name="Begun D."/>
            <person name="Bhutkar A."/>
            <person name="Blanco E."/>
            <person name="Bosak S.A."/>
            <person name="Bradley R.K."/>
            <person name="Brand A.D."/>
            <person name="Brent M.R."/>
            <person name="Brooks A.N."/>
            <person name="Brown R.H."/>
            <person name="Butlin R.K."/>
            <person name="Caggese C."/>
            <person name="Calvi B.R."/>
            <person name="Bernardo de Carvalho A."/>
            <person name="Caspi A."/>
            <person name="Castrezana S."/>
            <person name="Celniker S.E."/>
            <person name="Chang J.L."/>
            <person name="Chapple C."/>
            <person name="Chatterji S."/>
            <person name="Chinwalla A."/>
            <person name="Civetta A."/>
            <person name="Clifton S.W."/>
            <person name="Comeron J.M."/>
            <person name="Costello J.C."/>
            <person name="Coyne J.A."/>
            <person name="Daub J."/>
            <person name="David R.G."/>
            <person name="Delcher A.L."/>
            <person name="Delehaunty K."/>
            <person name="Do C.B."/>
            <person name="Ebling H."/>
            <person name="Edwards K."/>
            <person name="Eickbush T."/>
            <person name="Evans J.D."/>
            <person name="Filipski A."/>
            <person name="Findeiss S."/>
            <person name="Freyhult E."/>
            <person name="Fulton L."/>
            <person name="Fulton R."/>
            <person name="Garcia A.C."/>
            <person name="Gardiner A."/>
            <person name="Garfield D.A."/>
            <person name="Garvin B.E."/>
            <person name="Gibson G."/>
            <person name="Gilbert D."/>
            <person name="Gnerre S."/>
            <person name="Godfrey J."/>
            <person name="Good R."/>
            <person name="Gotea V."/>
            <person name="Gravely B."/>
            <person name="Greenberg A.J."/>
            <person name="Griffiths-Jones S."/>
            <person name="Gross S."/>
            <person name="Guigo R."/>
            <person name="Gustafson E.A."/>
            <person name="Haerty W."/>
            <person name="Hahn M.W."/>
            <person name="Halligan D.L."/>
            <person name="Halpern A.L."/>
            <person name="Halter G.M."/>
            <person name="Han M.V."/>
            <person name="Heger A."/>
            <person name="Hillier L."/>
            <person name="Hinrichs A.S."/>
            <person name="Holmes I."/>
            <person name="Hoskins R.A."/>
            <person name="Hubisz M.J."/>
            <person name="Hultmark D."/>
            <person name="Huntley M.A."/>
            <person name="Jaffe D.B."/>
            <person name="Jagadeeshan S."/>
            <person name="Jeck W.R."/>
            <person name="Johnson J."/>
            <person name="Jones C.D."/>
            <person name="Jordan W.C."/>
            <person name="Karpen G.H."/>
            <person name="Kataoka E."/>
            <person name="Keightley P.D."/>
            <person name="Kheradpour P."/>
            <person name="Kirkness E.F."/>
            <person name="Koerich L.B."/>
            <person name="Kristiansen K."/>
            <person name="Kudrna D."/>
            <person name="Kulathinal R.J."/>
            <person name="Kumar S."/>
            <person name="Kwok R."/>
            <person name="Lander E."/>
            <person name="Langley C.H."/>
            <person name="Lapoint R."/>
            <person name="Lazzaro B.P."/>
            <person name="Lee S.J."/>
            <person name="Levesque L."/>
            <person name="Li R."/>
            <person name="Lin C.F."/>
            <person name="Lin M.F."/>
            <person name="Lindblad-Toh K."/>
            <person name="Llopart A."/>
            <person name="Long M."/>
            <person name="Low L."/>
            <person name="Lozovsky E."/>
            <person name="Lu J."/>
            <person name="Luo M."/>
            <person name="Machado C.A."/>
            <person name="Makalowski W."/>
            <person name="Marzo M."/>
            <person name="Matsuda M."/>
            <person name="Matzkin L."/>
            <person name="McAllister B."/>
            <person name="McBride C.S."/>
            <person name="McKernan B."/>
            <person name="McKernan K."/>
            <person name="Mendez-Lago M."/>
            <person name="Minx P."/>
            <person name="Mollenhauer M.U."/>
            <person name="Montooth K."/>
            <person name="Mount S.M."/>
            <person name="Mu X."/>
            <person name="Myers E."/>
            <person name="Negre B."/>
            <person name="Newfeld S."/>
            <person name="Nielsen R."/>
            <person name="Noor M.A."/>
            <person name="O'Grady P."/>
            <person name="Pachter L."/>
            <person name="Papaceit M."/>
            <person name="Parisi M.J."/>
            <person name="Parisi M."/>
            <person name="Parts L."/>
            <person name="Pedersen J.S."/>
            <person name="Pesole G."/>
            <person name="Phillippy A.M."/>
            <person name="Ponting C.P."/>
            <person name="Pop M."/>
            <person name="Porcelli D."/>
            <person name="Powell J.R."/>
            <person name="Prohaska S."/>
            <person name="Pruitt K."/>
            <person name="Puig M."/>
            <person name="Quesneville H."/>
            <person name="Ram K.R."/>
            <person name="Rand D."/>
            <person name="Rasmussen M.D."/>
            <person name="Reed L.K."/>
            <person name="Reenan R."/>
            <person name="Reily A."/>
            <person name="Remington K.A."/>
            <person name="Rieger T.T."/>
            <person name="Ritchie M.G."/>
            <person name="Robin C."/>
            <person name="Rogers Y.H."/>
            <person name="Rohde C."/>
            <person name="Rozas J."/>
            <person name="Rubenfield M.J."/>
            <person name="Ruiz A."/>
            <person name="Russo S."/>
            <person name="Salzberg S.L."/>
            <person name="Sanchez-Gracia A."/>
            <person name="Saranga D.J."/>
            <person name="Sato H."/>
            <person name="Schaeffer S.W."/>
            <person name="Schatz M.C."/>
            <person name="Schlenke T."/>
            <person name="Schwartz R."/>
            <person name="Segarra C."/>
            <person name="Singh R.S."/>
            <person name="Sirot L."/>
            <person name="Sirota M."/>
            <person name="Sisneros N.B."/>
            <person name="Smith C.D."/>
            <person name="Smith T.F."/>
            <person name="Spieth J."/>
            <person name="Stage D.E."/>
            <person name="Stark A."/>
            <person name="Stephan W."/>
            <person name="Strausberg R.L."/>
            <person name="Strempel S."/>
            <person name="Sturgill D."/>
            <person name="Sutton G."/>
            <person name="Sutton G.G."/>
            <person name="Tao W."/>
            <person name="Teichmann S."/>
            <person name="Tobari Y.N."/>
            <person name="Tomimura Y."/>
            <person name="Tsolas J.M."/>
            <person name="Valente V.L."/>
            <person name="Venter E."/>
            <person name="Venter J.C."/>
            <person name="Vicario S."/>
            <person name="Vieira F.G."/>
            <person name="Vilella A.J."/>
            <person name="Villasante A."/>
            <person name="Walenz B."/>
            <person name="Wang J."/>
            <person name="Wasserman M."/>
            <person name="Watts T."/>
            <person name="Wilson D."/>
            <person name="Wilson R.K."/>
            <person name="Wing R.A."/>
            <person name="Wolfner M.F."/>
            <person name="Wong A."/>
            <person name="Wong G.K."/>
            <person name="Wu C.I."/>
            <person name="Wu G."/>
            <person name="Yamamoto D."/>
            <person name="Yang H.P."/>
            <person name="Yang S.P."/>
            <person name="Yorke J.A."/>
            <person name="Yoshida K."/>
            <person name="Zdobnov E."/>
            <person name="Zhang P."/>
            <person name="Zhang Y."/>
            <person name="Zimin A.V."/>
            <person name="Baldwin J."/>
            <person name="Abdouelleil A."/>
            <person name="Abdulkadir J."/>
            <person name="Abebe A."/>
            <person name="Abera B."/>
            <person name="Abreu J."/>
            <person name="Acer S.C."/>
            <person name="Aftuck L."/>
            <person name="Alexander A."/>
            <person name="An P."/>
            <person name="Anderson E."/>
            <person name="Anderson S."/>
            <person name="Arachi H."/>
            <person name="Azer M."/>
            <person name="Bachantsang P."/>
            <person name="Barry A."/>
            <person name="Bayul T."/>
            <person name="Berlin A."/>
            <person name="Bessette D."/>
            <person name="Bloom T."/>
            <person name="Blye J."/>
            <person name="Boguslavskiy L."/>
            <person name="Bonnet C."/>
            <person name="Boukhgalter B."/>
            <person name="Bourzgui I."/>
            <person name="Brown A."/>
            <person name="Cahill P."/>
            <person name="Channer S."/>
            <person name="Cheshatsang Y."/>
            <person name="Chuda L."/>
            <person name="Citroen M."/>
            <person name="Collymore A."/>
            <person name="Cooke P."/>
            <person name="Costello M."/>
            <person name="D'Aco K."/>
            <person name="Daza R."/>
            <person name="De Haan G."/>
            <person name="DeGray S."/>
            <person name="DeMaso C."/>
            <person name="Dhargay N."/>
            <person name="Dooley K."/>
            <person name="Dooley E."/>
            <person name="Doricent M."/>
            <person name="Dorje P."/>
            <person name="Dorjee K."/>
            <person name="Dupes A."/>
            <person name="Elong R."/>
            <person name="Falk J."/>
            <person name="Farina A."/>
            <person name="Faro S."/>
            <person name="Ferguson D."/>
            <person name="Fisher S."/>
            <person name="Foley C.D."/>
            <person name="Franke A."/>
            <person name="Friedrich D."/>
            <person name="Gadbois L."/>
            <person name="Gearin G."/>
            <person name="Gearin C.R."/>
            <person name="Giannoukos G."/>
            <person name="Goode T."/>
            <person name="Graham J."/>
            <person name="Grandbois E."/>
            <person name="Grewal S."/>
            <person name="Gyaltsen K."/>
            <person name="Hafez N."/>
            <person name="Hagos B."/>
            <person name="Hall J."/>
            <person name="Henson C."/>
            <person name="Hollinger A."/>
            <person name="Honan T."/>
            <person name="Huard M.D."/>
            <person name="Hughes L."/>
            <person name="Hurhula B."/>
            <person name="Husby M.E."/>
            <person name="Kamat A."/>
            <person name="Kanga B."/>
            <person name="Kashin S."/>
            <person name="Khazanovich D."/>
            <person name="Kisner P."/>
            <person name="Lance K."/>
            <person name="Lara M."/>
            <person name="Lee W."/>
            <person name="Lennon N."/>
            <person name="Letendre F."/>
            <person name="LeVine R."/>
            <person name="Lipovsky A."/>
            <person name="Liu X."/>
            <person name="Liu J."/>
            <person name="Liu S."/>
            <person name="Lokyitsang T."/>
            <person name="Lokyitsang Y."/>
            <person name="Lubonja R."/>
            <person name="Lui A."/>
            <person name="MacDonald P."/>
            <person name="Magnisalis V."/>
            <person name="Maru K."/>
            <person name="Matthews C."/>
            <person name="McCusker W."/>
            <person name="McDonough S."/>
            <person name="Mehta T."/>
            <person name="Meldrim J."/>
            <person name="Meneus L."/>
            <person name="Mihai O."/>
            <person name="Mihalev A."/>
            <person name="Mihova T."/>
            <person name="Mittelman R."/>
            <person name="Mlenga V."/>
            <person name="Montmayeur A."/>
            <person name="Mulrain L."/>
            <person name="Navidi A."/>
            <person name="Naylor J."/>
            <person name="Negash T."/>
            <person name="Nguyen T."/>
            <person name="Nguyen N."/>
            <person name="Nicol R."/>
            <person name="Norbu C."/>
            <person name="Norbu N."/>
            <person name="Novod N."/>
            <person name="O'Neill B."/>
            <person name="Osman S."/>
            <person name="Markiewicz E."/>
            <person name="Oyono O.L."/>
            <person name="Patti C."/>
            <person name="Phunkhang P."/>
            <person name="Pierre F."/>
            <person name="Priest M."/>
            <person name="Raghuraman S."/>
            <person name="Rege F."/>
            <person name="Reyes R."/>
            <person name="Rise C."/>
            <person name="Rogov P."/>
            <person name="Ross K."/>
            <person name="Ryan E."/>
            <person name="Settipalli S."/>
            <person name="Shea T."/>
            <person name="Sherpa N."/>
            <person name="Shi L."/>
            <person name="Shih D."/>
            <person name="Sparrow T."/>
            <person name="Spaulding J."/>
            <person name="Stalker J."/>
            <person name="Stange-Thomann N."/>
            <person name="Stavropoulos S."/>
            <person name="Stone C."/>
            <person name="Strader C."/>
            <person name="Tesfaye S."/>
            <person name="Thomson T."/>
            <person name="Thoulutsang Y."/>
            <person name="Thoulutsang D."/>
            <person name="Topham K."/>
            <person name="Topping I."/>
            <person name="Tsamla T."/>
            <person name="Vassiliev H."/>
            <person name="Vo A."/>
            <person name="Wangchuk T."/>
            <person name="Wangdi T."/>
            <person name="Weiand M."/>
            <person name="Wilkinson J."/>
            <person name="Wilson A."/>
            <person name="Yadav S."/>
            <person name="Young G."/>
            <person name="Yu Q."/>
            <person name="Zembek L."/>
            <person name="Zhong D."/>
            <person name="Zimmer A."/>
            <person name="Zwirko Z."/>
            <person name="Jaffe D.B."/>
            <person name="Alvarez P."/>
            <person name="Brockman W."/>
            <person name="Butler J."/>
            <person name="Chin C."/>
            <person name="Gnerre S."/>
            <person name="Grabherr M."/>
            <person name="Kleber M."/>
            <person name="Mauceli E."/>
            <person name="MacCallum I."/>
        </authorList>
    </citation>
    <scope>NUCLEOTIDE SEQUENCE [LARGE SCALE GENOMIC DNA]</scope>
    <source>
        <strain evidence="3">Rob3c / Tucson 14021-0248.25</strain>
    </source>
</reference>
<dbReference type="OMA" id="CFKRVCY"/>
<organism evidence="3">
    <name type="scientific">Drosophila sechellia</name>
    <name type="common">Fruit fly</name>
    <dbReference type="NCBI Taxonomy" id="7238"/>
    <lineage>
        <taxon>Eukaryota</taxon>
        <taxon>Metazoa</taxon>
        <taxon>Ecdysozoa</taxon>
        <taxon>Arthropoda</taxon>
        <taxon>Hexapoda</taxon>
        <taxon>Insecta</taxon>
        <taxon>Pterygota</taxon>
        <taxon>Neoptera</taxon>
        <taxon>Endopterygota</taxon>
        <taxon>Diptera</taxon>
        <taxon>Brachycera</taxon>
        <taxon>Muscomorpha</taxon>
        <taxon>Ephydroidea</taxon>
        <taxon>Drosophilidae</taxon>
        <taxon>Drosophila</taxon>
        <taxon>Sophophora</taxon>
    </lineage>
</organism>
<accession>B4I115</accession>
<dbReference type="GO" id="GO:0007306">
    <property type="term" value="P:egg chorion assembly"/>
    <property type="evidence" value="ECO:0007669"/>
    <property type="project" value="EnsemblMetazoa"/>
</dbReference>
<sequence>MTAFNRYHHFALLWIVALVGSSCILGFSEAQTFTAEDRSSIQKFMDSLLNFLELEVSNITTTLPPTSNGTTLETTTLAAPGNSTEVTTEVSQTSTNSTSSALDTTTSSLNVTTVDSENTTATTTTTEANPTTMRRRICFKRFCYKFSNDKGYIV</sequence>
<evidence type="ECO:0000313" key="2">
    <source>
        <dbReference type="EMBL" id="EDW53196.1"/>
    </source>
</evidence>
<dbReference type="STRING" id="7238.B4I115"/>
<feature type="signal peptide" evidence="1">
    <location>
        <begin position="1"/>
        <end position="30"/>
    </location>
</feature>
<keyword evidence="1" id="KW-0732">Signal</keyword>